<protein>
    <recommendedName>
        <fullName evidence="1">DUF6362 domain-containing protein</fullName>
    </recommendedName>
</protein>
<dbReference type="EMBL" id="JABXXR010000001">
    <property type="protein sequence ID" value="NVN39012.1"/>
    <property type="molecule type" value="Genomic_DNA"/>
</dbReference>
<organism evidence="2 3">
    <name type="scientific">Ameyamaea chiangmaiensis</name>
    <dbReference type="NCBI Taxonomy" id="442969"/>
    <lineage>
        <taxon>Bacteria</taxon>
        <taxon>Pseudomonadati</taxon>
        <taxon>Pseudomonadota</taxon>
        <taxon>Alphaproteobacteria</taxon>
        <taxon>Acetobacterales</taxon>
        <taxon>Acetobacteraceae</taxon>
        <taxon>Ameyamaea</taxon>
    </lineage>
</organism>
<proteinExistence type="predicted"/>
<reference evidence="2 3" key="1">
    <citation type="submission" date="2020-06" db="EMBL/GenBank/DDBJ databases">
        <title>Description of novel acetic acid bacteria.</title>
        <authorList>
            <person name="Sombolestani A."/>
        </authorList>
    </citation>
    <scope>NUCLEOTIDE SEQUENCE [LARGE SCALE GENOMIC DNA]</scope>
    <source>
        <strain evidence="2 3">LMG 27010</strain>
    </source>
</reference>
<dbReference type="Pfam" id="PF19889">
    <property type="entry name" value="DUF6362"/>
    <property type="match status" value="1"/>
</dbReference>
<dbReference type="RefSeq" id="WP_176612035.1">
    <property type="nucleotide sequence ID" value="NZ_JABXXR010000001.1"/>
</dbReference>
<feature type="domain" description="DUF6362" evidence="1">
    <location>
        <begin position="31"/>
        <end position="138"/>
    </location>
</feature>
<dbReference type="AlphaFoldDB" id="A0A850PAS1"/>
<evidence type="ECO:0000259" key="1">
    <source>
        <dbReference type="Pfam" id="PF19889"/>
    </source>
</evidence>
<dbReference type="Proteomes" id="UP000585665">
    <property type="component" value="Unassembled WGS sequence"/>
</dbReference>
<sequence length="161" mass="18411">MTAREIDFTRNVPDQVAEWLEEAALTLAALPGGGHRLGAKTAQWPEMVRDLEELGWDRESDERMPAPAADAVTRMDIALGWLSTFGPAEQRLRKVVNMRLVVHPISGQHRWTWRKIAEKFSIDHKTAKQWHRVAVEHIGKKISEPEFFSPQTPHFALFPKV</sequence>
<gene>
    <name evidence="2" type="ORF">HUK82_00330</name>
</gene>
<evidence type="ECO:0000313" key="2">
    <source>
        <dbReference type="EMBL" id="NVN39012.1"/>
    </source>
</evidence>
<accession>A0A850PAS1</accession>
<dbReference type="InterPro" id="IPR045942">
    <property type="entry name" value="DUF6362"/>
</dbReference>
<comment type="caution">
    <text evidence="2">The sequence shown here is derived from an EMBL/GenBank/DDBJ whole genome shotgun (WGS) entry which is preliminary data.</text>
</comment>
<name>A0A850PAS1_9PROT</name>
<keyword evidence="3" id="KW-1185">Reference proteome</keyword>
<evidence type="ECO:0000313" key="3">
    <source>
        <dbReference type="Proteomes" id="UP000585665"/>
    </source>
</evidence>